<protein>
    <submittedName>
        <fullName evidence="2">Uncharacterized protein</fullName>
    </submittedName>
</protein>
<gene>
    <name evidence="2" type="ORF">OG913_10980</name>
</gene>
<name>A0ABZ1SYU9_9ACTN</name>
<evidence type="ECO:0000256" key="1">
    <source>
        <dbReference type="SAM" id="MobiDB-lite"/>
    </source>
</evidence>
<keyword evidence="3" id="KW-1185">Reference proteome</keyword>
<dbReference type="EMBL" id="CP108085">
    <property type="protein sequence ID" value="WUP77509.1"/>
    <property type="molecule type" value="Genomic_DNA"/>
</dbReference>
<reference evidence="2" key="1">
    <citation type="submission" date="2022-10" db="EMBL/GenBank/DDBJ databases">
        <title>The complete genomes of actinobacterial strains from the NBC collection.</title>
        <authorList>
            <person name="Joergensen T.S."/>
            <person name="Alvarez Arevalo M."/>
            <person name="Sterndorff E.B."/>
            <person name="Faurdal D."/>
            <person name="Vuksanovic O."/>
            <person name="Mourched A.-S."/>
            <person name="Charusanti P."/>
            <person name="Shaw S."/>
            <person name="Blin K."/>
            <person name="Weber T."/>
        </authorList>
    </citation>
    <scope>NUCLEOTIDE SEQUENCE</scope>
    <source>
        <strain evidence="2">NBC_00254</strain>
    </source>
</reference>
<feature type="region of interest" description="Disordered" evidence="1">
    <location>
        <begin position="53"/>
        <end position="72"/>
    </location>
</feature>
<evidence type="ECO:0000313" key="3">
    <source>
        <dbReference type="Proteomes" id="UP001432011"/>
    </source>
</evidence>
<dbReference type="Proteomes" id="UP001432011">
    <property type="component" value="Chromosome"/>
</dbReference>
<evidence type="ECO:0000313" key="2">
    <source>
        <dbReference type="EMBL" id="WUP77509.1"/>
    </source>
</evidence>
<organism evidence="2 3">
    <name type="scientific">Microbispora hainanensis</name>
    <dbReference type="NCBI Taxonomy" id="568844"/>
    <lineage>
        <taxon>Bacteria</taxon>
        <taxon>Bacillati</taxon>
        <taxon>Actinomycetota</taxon>
        <taxon>Actinomycetes</taxon>
        <taxon>Streptosporangiales</taxon>
        <taxon>Streptosporangiaceae</taxon>
        <taxon>Microbispora</taxon>
    </lineage>
</organism>
<dbReference type="RefSeq" id="WP_328710305.1">
    <property type="nucleotide sequence ID" value="NZ_CP108085.1"/>
</dbReference>
<proteinExistence type="predicted"/>
<accession>A0ABZ1SYU9</accession>
<sequence>MSHVADSTAEAVVRVCEDRLRTPHPHALTDYDRLRADGMGRLGAMCQAAPSFSRNARGPAPRRAVVGSGVDQ</sequence>